<comment type="caution">
    <text evidence="2">The sequence shown here is derived from an EMBL/GenBank/DDBJ whole genome shotgun (WGS) entry which is preliminary data.</text>
</comment>
<dbReference type="Proteomes" id="UP001562425">
    <property type="component" value="Unassembled WGS sequence"/>
</dbReference>
<protein>
    <submittedName>
        <fullName evidence="2">Uncharacterized protein</fullName>
    </submittedName>
</protein>
<name>A0ABD1CF83_CULPP</name>
<evidence type="ECO:0000256" key="1">
    <source>
        <dbReference type="SAM" id="MobiDB-lite"/>
    </source>
</evidence>
<gene>
    <name evidence="2" type="ORF">pipiens_004759</name>
</gene>
<reference evidence="2 3" key="1">
    <citation type="submission" date="2024-05" db="EMBL/GenBank/DDBJ databases">
        <title>Culex pipiens pipiens assembly and annotation.</title>
        <authorList>
            <person name="Alout H."/>
            <person name="Durand T."/>
        </authorList>
    </citation>
    <scope>NUCLEOTIDE SEQUENCE [LARGE SCALE GENOMIC DNA]</scope>
    <source>
        <strain evidence="2">HA-2024</strain>
        <tissue evidence="2">Whole body</tissue>
    </source>
</reference>
<feature type="region of interest" description="Disordered" evidence="1">
    <location>
        <begin position="62"/>
        <end position="98"/>
    </location>
</feature>
<dbReference type="AlphaFoldDB" id="A0ABD1CF83"/>
<proteinExistence type="predicted"/>
<sequence>MLKTLDFAEKLGNFRDHQHQKKSHERSGLCWCGFGLCEGEADVRPRRRGFRIVVLGDRARVQTGDPGKRAASPHGFAPVKPTQGWAGSRTTNEDDEDDGGFLLEAPIYELLRVNVCGGTL</sequence>
<accession>A0ABD1CF83</accession>
<dbReference type="EMBL" id="JBEHCU010012828">
    <property type="protein sequence ID" value="KAL1375041.1"/>
    <property type="molecule type" value="Genomic_DNA"/>
</dbReference>
<evidence type="ECO:0000313" key="2">
    <source>
        <dbReference type="EMBL" id="KAL1375041.1"/>
    </source>
</evidence>
<keyword evidence="3" id="KW-1185">Reference proteome</keyword>
<evidence type="ECO:0000313" key="3">
    <source>
        <dbReference type="Proteomes" id="UP001562425"/>
    </source>
</evidence>
<organism evidence="2 3">
    <name type="scientific">Culex pipiens pipiens</name>
    <name type="common">Northern house mosquito</name>
    <dbReference type="NCBI Taxonomy" id="38569"/>
    <lineage>
        <taxon>Eukaryota</taxon>
        <taxon>Metazoa</taxon>
        <taxon>Ecdysozoa</taxon>
        <taxon>Arthropoda</taxon>
        <taxon>Hexapoda</taxon>
        <taxon>Insecta</taxon>
        <taxon>Pterygota</taxon>
        <taxon>Neoptera</taxon>
        <taxon>Endopterygota</taxon>
        <taxon>Diptera</taxon>
        <taxon>Nematocera</taxon>
        <taxon>Culicoidea</taxon>
        <taxon>Culicidae</taxon>
        <taxon>Culicinae</taxon>
        <taxon>Culicini</taxon>
        <taxon>Culex</taxon>
        <taxon>Culex</taxon>
    </lineage>
</organism>